<evidence type="ECO:0000256" key="1">
    <source>
        <dbReference type="ARBA" id="ARBA00001974"/>
    </source>
</evidence>
<reference evidence="5 6" key="1">
    <citation type="journal article" date="2020" name="bioRxiv">
        <title>Metabolic contributions of an alphaproteobacterial endosymbiont in the apicomplexan Cardiosporidium cionae.</title>
        <authorList>
            <person name="Hunter E.S."/>
            <person name="Paight C.J."/>
            <person name="Lane C.E."/>
        </authorList>
    </citation>
    <scope>NUCLEOTIDE SEQUENCE [LARGE SCALE GENOMIC DNA]</scope>
    <source>
        <strain evidence="5">ESH_2018</strain>
    </source>
</reference>
<name>A0ABQ7J8B2_9APIC</name>
<comment type="caution">
    <text evidence="5">The sequence shown here is derived from an EMBL/GenBank/DDBJ whole genome shotgun (WGS) entry which is preliminary data.</text>
</comment>
<keyword evidence="2" id="KW-0285">Flavoprotein</keyword>
<keyword evidence="6" id="KW-1185">Reference proteome</keyword>
<dbReference type="Pfam" id="PF21680">
    <property type="entry name" value="GIDA_C_1st"/>
    <property type="match status" value="1"/>
</dbReference>
<dbReference type="SMART" id="SM01228">
    <property type="entry name" value="GIDA_assoc_3"/>
    <property type="match status" value="1"/>
</dbReference>
<dbReference type="Gene3D" id="1.10.10.1800">
    <property type="entry name" value="tRNA uridine 5-carboxymethylaminomethyl modification enzyme MnmG/GidA"/>
    <property type="match status" value="1"/>
</dbReference>
<comment type="cofactor">
    <cofactor evidence="1">
        <name>FAD</name>
        <dbReference type="ChEBI" id="CHEBI:57692"/>
    </cofactor>
</comment>
<dbReference type="PANTHER" id="PTHR11806">
    <property type="entry name" value="GLUCOSE INHIBITED DIVISION PROTEIN A"/>
    <property type="match status" value="1"/>
</dbReference>
<gene>
    <name evidence="5" type="ORF">IE077_004519</name>
</gene>
<evidence type="ECO:0000313" key="5">
    <source>
        <dbReference type="EMBL" id="KAF8820226.1"/>
    </source>
</evidence>
<dbReference type="Pfam" id="PF13932">
    <property type="entry name" value="SAM_GIDA_C"/>
    <property type="match status" value="1"/>
</dbReference>
<dbReference type="SUPFAM" id="SSF51905">
    <property type="entry name" value="FAD/NAD(P)-binding domain"/>
    <property type="match status" value="1"/>
</dbReference>
<dbReference type="Gene3D" id="3.50.50.60">
    <property type="entry name" value="FAD/NAD(P)-binding domain"/>
    <property type="match status" value="1"/>
</dbReference>
<dbReference type="InterPro" id="IPR026904">
    <property type="entry name" value="MnmG_C"/>
</dbReference>
<dbReference type="Pfam" id="PF01134">
    <property type="entry name" value="GIDA"/>
    <property type="match status" value="1"/>
</dbReference>
<dbReference type="InterPro" id="IPR040131">
    <property type="entry name" value="MnmG_N"/>
</dbReference>
<proteinExistence type="predicted"/>
<dbReference type="InterPro" id="IPR047001">
    <property type="entry name" value="MnmG_C_subdom"/>
</dbReference>
<dbReference type="EMBL" id="JADAQX010000442">
    <property type="protein sequence ID" value="KAF8820226.1"/>
    <property type="molecule type" value="Genomic_DNA"/>
</dbReference>
<evidence type="ECO:0000256" key="3">
    <source>
        <dbReference type="ARBA" id="ARBA00022827"/>
    </source>
</evidence>
<accession>A0ABQ7J8B2</accession>
<dbReference type="InterPro" id="IPR036188">
    <property type="entry name" value="FAD/NAD-bd_sf"/>
</dbReference>
<dbReference type="InterPro" id="IPR049312">
    <property type="entry name" value="GIDA_C_N"/>
</dbReference>
<dbReference type="InterPro" id="IPR044920">
    <property type="entry name" value="MnmG_C_subdom_sf"/>
</dbReference>
<dbReference type="PANTHER" id="PTHR11806:SF0">
    <property type="entry name" value="PROTEIN MTO1 HOMOLOG, MITOCHONDRIAL"/>
    <property type="match status" value="1"/>
</dbReference>
<dbReference type="Proteomes" id="UP000823046">
    <property type="component" value="Unassembled WGS sequence"/>
</dbReference>
<evidence type="ECO:0000256" key="2">
    <source>
        <dbReference type="ARBA" id="ARBA00022630"/>
    </source>
</evidence>
<sequence>MHERIIHSIEGLEQCEILRPGYDVEYDFVDPRCLYPTLETRQIEGLFFAGQICGTTGYEEAAAMGIVAGINAALNRESTPRDESLKNLPSSFIVHRDEAYMGVLIDDLVTKGTNEPYRMFTSRAEHRLTLRNDNADIRLTRRGHVLGVVSPQRYSALEQREKKIQWSLERLRKFKLPLYKWVQCGLLNSTDFERSLQHTRQRSAAEILFMPNISLFILEKCVEDVAKTEEKGCDEKQIFNFTEPHVAETVEAECKYSKYIQRQKRELQRWQKSMHLLIPSDINYSREIFPSFSAEALQKLAAQRPRSISEAARISGINSQSLFDLYSYIAKTNS</sequence>
<evidence type="ECO:0000313" key="6">
    <source>
        <dbReference type="Proteomes" id="UP000823046"/>
    </source>
</evidence>
<organism evidence="5 6">
    <name type="scientific">Cardiosporidium cionae</name>
    <dbReference type="NCBI Taxonomy" id="476202"/>
    <lineage>
        <taxon>Eukaryota</taxon>
        <taxon>Sar</taxon>
        <taxon>Alveolata</taxon>
        <taxon>Apicomplexa</taxon>
        <taxon>Aconoidasida</taxon>
        <taxon>Nephromycida</taxon>
        <taxon>Cardiosporidium</taxon>
    </lineage>
</organism>
<evidence type="ECO:0000259" key="4">
    <source>
        <dbReference type="SMART" id="SM01228"/>
    </source>
</evidence>
<feature type="domain" description="tRNA uridine 5-carboxymethylaminomethyl modification enzyme C-terminal subdomain" evidence="4">
    <location>
        <begin position="254"/>
        <end position="327"/>
    </location>
</feature>
<dbReference type="InterPro" id="IPR002218">
    <property type="entry name" value="MnmG-rel"/>
</dbReference>
<keyword evidence="3" id="KW-0274">FAD</keyword>
<dbReference type="Gene3D" id="1.10.150.570">
    <property type="entry name" value="GidA associated domain, C-terminal subdomain"/>
    <property type="match status" value="1"/>
</dbReference>
<protein>
    <submittedName>
        <fullName evidence="5">Glucose inhibited division protein A subfamily protein</fullName>
    </submittedName>
</protein>